<dbReference type="EMBL" id="JBFNQN010000012">
    <property type="protein sequence ID" value="MEW9266610.1"/>
    <property type="molecule type" value="Genomic_DNA"/>
</dbReference>
<evidence type="ECO:0000313" key="2">
    <source>
        <dbReference type="Proteomes" id="UP001555826"/>
    </source>
</evidence>
<dbReference type="InterPro" id="IPR013757">
    <property type="entry name" value="Topo_IIA_A_a_sf"/>
</dbReference>
<keyword evidence="2" id="KW-1185">Reference proteome</keyword>
<comment type="caution">
    <text evidence="1">The sequence shown here is derived from an EMBL/GenBank/DDBJ whole genome shotgun (WGS) entry which is preliminary data.</text>
</comment>
<reference evidence="1 2" key="1">
    <citation type="submission" date="2024-07" db="EMBL/GenBank/DDBJ databases">
        <authorList>
            <person name="Thanompreechachai J."/>
            <person name="Duangmal K."/>
        </authorList>
    </citation>
    <scope>NUCLEOTIDE SEQUENCE [LARGE SCALE GENOMIC DNA]</scope>
    <source>
        <strain evidence="1 2">KCTC 19886</strain>
    </source>
</reference>
<dbReference type="Proteomes" id="UP001555826">
    <property type="component" value="Unassembled WGS sequence"/>
</dbReference>
<dbReference type="Gene3D" id="1.10.268.10">
    <property type="entry name" value="Topoisomerase, domain 3"/>
    <property type="match status" value="1"/>
</dbReference>
<dbReference type="RefSeq" id="WP_367639745.1">
    <property type="nucleotide sequence ID" value="NZ_JBFNQN010000012.1"/>
</dbReference>
<gene>
    <name evidence="1" type="ORF">AB1207_17815</name>
</gene>
<proteinExistence type="predicted"/>
<accession>A0ABV3PAH8</accession>
<evidence type="ECO:0000313" key="1">
    <source>
        <dbReference type="EMBL" id="MEW9266610.1"/>
    </source>
</evidence>
<evidence type="ECO:0008006" key="3">
    <source>
        <dbReference type="Google" id="ProtNLM"/>
    </source>
</evidence>
<name>A0ABV3PAH8_9ACTN</name>
<protein>
    <recommendedName>
        <fullName evidence="3">DNA topoisomerase (ATP-hydrolyzing)</fullName>
    </recommendedName>
</protein>
<sequence>MERERIEWRLALVEAQLAAADRAQEVTAAVLAAEDREGASRAVAELLAISQEGGRTVLDTAWGRLTQEERRLLAEEAARMRRQLGSA</sequence>
<organism evidence="1 2">
    <name type="scientific">Kineococcus endophyticus</name>
    <dbReference type="NCBI Taxonomy" id="1181883"/>
    <lineage>
        <taxon>Bacteria</taxon>
        <taxon>Bacillati</taxon>
        <taxon>Actinomycetota</taxon>
        <taxon>Actinomycetes</taxon>
        <taxon>Kineosporiales</taxon>
        <taxon>Kineosporiaceae</taxon>
        <taxon>Kineococcus</taxon>
    </lineage>
</organism>